<dbReference type="RefSeq" id="WP_190401479.1">
    <property type="nucleotide sequence ID" value="NZ_JACJQB010000001.1"/>
</dbReference>
<gene>
    <name evidence="1" type="ORF">H6F41_00335</name>
</gene>
<proteinExistence type="predicted"/>
<sequence>MSHLFDCPYLSGQVELSDERESHIIQNHPNTLPDYLEQLSDTLANPDRVRPSKHDTQALLFSKWFDTIRTGRYLIVITVSDLEANRHWIITAYTARKLAGNTP</sequence>
<evidence type="ECO:0000313" key="1">
    <source>
        <dbReference type="EMBL" id="MBD2186586.1"/>
    </source>
</evidence>
<dbReference type="EMBL" id="JACJQB010000001">
    <property type="protein sequence ID" value="MBD2186586.1"/>
    <property type="molecule type" value="Genomic_DNA"/>
</dbReference>
<comment type="caution">
    <text evidence="1">The sequence shown here is derived from an EMBL/GenBank/DDBJ whole genome shotgun (WGS) entry which is preliminary data.</text>
</comment>
<protein>
    <recommendedName>
        <fullName evidence="3">Phage-Barnase-EndoU-ColicinE5/D-RelE like nuclease 2 domain-containing protein</fullName>
    </recommendedName>
</protein>
<reference evidence="1 2" key="1">
    <citation type="journal article" date="2020" name="ISME J.">
        <title>Comparative genomics reveals insights into cyanobacterial evolution and habitat adaptation.</title>
        <authorList>
            <person name="Chen M.Y."/>
            <person name="Teng W.K."/>
            <person name="Zhao L."/>
            <person name="Hu C.X."/>
            <person name="Zhou Y.K."/>
            <person name="Han B.P."/>
            <person name="Song L.R."/>
            <person name="Shu W.S."/>
        </authorList>
    </citation>
    <scope>NUCLEOTIDE SEQUENCE [LARGE SCALE GENOMIC DNA]</scope>
    <source>
        <strain evidence="1 2">FACHB-723</strain>
    </source>
</reference>
<name>A0ABR7ZTJ9_9CYAN</name>
<dbReference type="Proteomes" id="UP000642094">
    <property type="component" value="Unassembled WGS sequence"/>
</dbReference>
<evidence type="ECO:0000313" key="2">
    <source>
        <dbReference type="Proteomes" id="UP000642094"/>
    </source>
</evidence>
<accession>A0ABR7ZTJ9</accession>
<keyword evidence="2" id="KW-1185">Reference proteome</keyword>
<organism evidence="1 2">
    <name type="scientific">Pseudanabaena mucicola FACHB-723</name>
    <dbReference type="NCBI Taxonomy" id="2692860"/>
    <lineage>
        <taxon>Bacteria</taxon>
        <taxon>Bacillati</taxon>
        <taxon>Cyanobacteriota</taxon>
        <taxon>Cyanophyceae</taxon>
        <taxon>Pseudanabaenales</taxon>
        <taxon>Pseudanabaenaceae</taxon>
        <taxon>Pseudanabaena</taxon>
    </lineage>
</organism>
<evidence type="ECO:0008006" key="3">
    <source>
        <dbReference type="Google" id="ProtNLM"/>
    </source>
</evidence>